<protein>
    <submittedName>
        <fullName evidence="2">Uncharacterized protein</fullName>
    </submittedName>
</protein>
<sequence length="96" mass="10511">MAAKYLAKRITINIHRTAPSSANRGIITITALDTSHPTERTEERSQREREWGQLQMARLRIGDASKRKSGENSEGSEEDVAVGDDGTVEGQNQSSG</sequence>
<dbReference type="AlphaFoldDB" id="A0A3P6G7X4"/>
<gene>
    <name evidence="2" type="ORF">BOLC8T48713H</name>
</gene>
<feature type="region of interest" description="Disordered" evidence="1">
    <location>
        <begin position="32"/>
        <end position="96"/>
    </location>
</feature>
<evidence type="ECO:0000256" key="1">
    <source>
        <dbReference type="SAM" id="MobiDB-lite"/>
    </source>
</evidence>
<reference evidence="2" key="1">
    <citation type="submission" date="2018-11" db="EMBL/GenBank/DDBJ databases">
        <authorList>
            <consortium name="Genoscope - CEA"/>
            <person name="William W."/>
        </authorList>
    </citation>
    <scope>NUCLEOTIDE SEQUENCE</scope>
</reference>
<feature type="compositionally biased region" description="Basic and acidic residues" evidence="1">
    <location>
        <begin position="60"/>
        <end position="71"/>
    </location>
</feature>
<name>A0A3P6G7X4_BRAOL</name>
<accession>A0A3P6G7X4</accession>
<proteinExistence type="predicted"/>
<evidence type="ECO:0000313" key="2">
    <source>
        <dbReference type="EMBL" id="VDD55484.1"/>
    </source>
</evidence>
<organism evidence="2">
    <name type="scientific">Brassica oleracea</name>
    <name type="common">Wild cabbage</name>
    <dbReference type="NCBI Taxonomy" id="3712"/>
    <lineage>
        <taxon>Eukaryota</taxon>
        <taxon>Viridiplantae</taxon>
        <taxon>Streptophyta</taxon>
        <taxon>Embryophyta</taxon>
        <taxon>Tracheophyta</taxon>
        <taxon>Spermatophyta</taxon>
        <taxon>Magnoliopsida</taxon>
        <taxon>eudicotyledons</taxon>
        <taxon>Gunneridae</taxon>
        <taxon>Pentapetalae</taxon>
        <taxon>rosids</taxon>
        <taxon>malvids</taxon>
        <taxon>Brassicales</taxon>
        <taxon>Brassicaceae</taxon>
        <taxon>Brassiceae</taxon>
        <taxon>Brassica</taxon>
    </lineage>
</organism>
<feature type="compositionally biased region" description="Basic and acidic residues" evidence="1">
    <location>
        <begin position="36"/>
        <end position="51"/>
    </location>
</feature>
<dbReference type="EMBL" id="LR031879">
    <property type="protein sequence ID" value="VDD55484.1"/>
    <property type="molecule type" value="Genomic_DNA"/>
</dbReference>